<evidence type="ECO:0000256" key="1">
    <source>
        <dbReference type="SAM" id="SignalP"/>
    </source>
</evidence>
<feature type="signal peptide" evidence="1">
    <location>
        <begin position="1"/>
        <end position="18"/>
    </location>
</feature>
<evidence type="ECO:0000313" key="2">
    <source>
        <dbReference type="EMBL" id="KAK0408229.1"/>
    </source>
</evidence>
<keyword evidence="1" id="KW-0732">Signal</keyword>
<comment type="caution">
    <text evidence="2">The sequence shown here is derived from an EMBL/GenBank/DDBJ whole genome shotgun (WGS) entry which is preliminary data.</text>
</comment>
<protein>
    <submittedName>
        <fullName evidence="2">Uncharacterized protein</fullName>
    </submittedName>
</protein>
<evidence type="ECO:0000313" key="3">
    <source>
        <dbReference type="Proteomes" id="UP001175271"/>
    </source>
</evidence>
<dbReference type="Proteomes" id="UP001175271">
    <property type="component" value="Unassembled WGS sequence"/>
</dbReference>
<accession>A0AA39LT10</accession>
<proteinExistence type="predicted"/>
<dbReference type="AlphaFoldDB" id="A0AA39LT10"/>
<sequence length="70" mass="7696">MKTLFVVLLILSSAFVGSVPVTDDSTTFSDSDAMHPPMNTILRSHLPGHFDTEAAKRFNITDSDLLLRFG</sequence>
<dbReference type="EMBL" id="JAUCMV010000003">
    <property type="protein sequence ID" value="KAK0408229.1"/>
    <property type="molecule type" value="Genomic_DNA"/>
</dbReference>
<keyword evidence="3" id="KW-1185">Reference proteome</keyword>
<feature type="chain" id="PRO_5041262034" evidence="1">
    <location>
        <begin position="19"/>
        <end position="70"/>
    </location>
</feature>
<reference evidence="2" key="1">
    <citation type="submission" date="2023-06" db="EMBL/GenBank/DDBJ databases">
        <title>Genomic analysis of the entomopathogenic nematode Steinernema hermaphroditum.</title>
        <authorList>
            <person name="Schwarz E.M."/>
            <person name="Heppert J.K."/>
            <person name="Baniya A."/>
            <person name="Schwartz H.T."/>
            <person name="Tan C.-H."/>
            <person name="Antoshechkin I."/>
            <person name="Sternberg P.W."/>
            <person name="Goodrich-Blair H."/>
            <person name="Dillman A.R."/>
        </authorList>
    </citation>
    <scope>NUCLEOTIDE SEQUENCE</scope>
    <source>
        <strain evidence="2">PS9179</strain>
        <tissue evidence="2">Whole animal</tissue>
    </source>
</reference>
<name>A0AA39LT10_9BILA</name>
<gene>
    <name evidence="2" type="ORF">QR680_003844</name>
</gene>
<organism evidence="2 3">
    <name type="scientific">Steinernema hermaphroditum</name>
    <dbReference type="NCBI Taxonomy" id="289476"/>
    <lineage>
        <taxon>Eukaryota</taxon>
        <taxon>Metazoa</taxon>
        <taxon>Ecdysozoa</taxon>
        <taxon>Nematoda</taxon>
        <taxon>Chromadorea</taxon>
        <taxon>Rhabditida</taxon>
        <taxon>Tylenchina</taxon>
        <taxon>Panagrolaimomorpha</taxon>
        <taxon>Strongyloidoidea</taxon>
        <taxon>Steinernematidae</taxon>
        <taxon>Steinernema</taxon>
    </lineage>
</organism>